<evidence type="ECO:0000256" key="2">
    <source>
        <dbReference type="ARBA" id="ARBA00022763"/>
    </source>
</evidence>
<keyword evidence="4" id="KW-0234">DNA repair</keyword>
<gene>
    <name evidence="10" type="ORF">E2I00_003128</name>
</gene>
<evidence type="ECO:0000256" key="6">
    <source>
        <dbReference type="ARBA" id="ARBA00025747"/>
    </source>
</evidence>
<dbReference type="InterPro" id="IPR052287">
    <property type="entry name" value="NHEJ_factor"/>
</dbReference>
<comment type="similarity">
    <text evidence="6">Belongs to the XRCC4-XLF family. XLF subfamily.</text>
</comment>
<sequence>MEELEQGLLMQPWAWLQLAENSLLAKAYITKQGYALLVSDLQQVWHEQVDTSVVSQRAKELNKRLTAPPAAFLCHLDDLLRPLLKDTACPGKATFSCDRVAEALILRVRSELSGLPFYWNFHCILASPSLVSQHLIRPLMGMSLALQCQVRDLATLLRMKDLEIQDYQESGATLSRGERTFFEELGREWYRQSKSLSKGGDSFALGRCFPEGGCWVLTRTGD</sequence>
<keyword evidence="3" id="KW-0238">DNA-binding</keyword>
<evidence type="ECO:0000256" key="5">
    <source>
        <dbReference type="ARBA" id="ARBA00023242"/>
    </source>
</evidence>
<dbReference type="PANTHER" id="PTHR32235">
    <property type="entry name" value="NON-HOMOLOGOUS END-JOINING FACTOR 1"/>
    <property type="match status" value="1"/>
</dbReference>
<name>A0A643CHC2_BALPH</name>
<evidence type="ECO:0000256" key="7">
    <source>
        <dbReference type="ARBA" id="ARBA00044529"/>
    </source>
</evidence>
<evidence type="ECO:0000313" key="11">
    <source>
        <dbReference type="Proteomes" id="UP000437017"/>
    </source>
</evidence>
<comment type="caution">
    <text evidence="10">The sequence shown here is derived from an EMBL/GenBank/DDBJ whole genome shotgun (WGS) entry which is preliminary data.</text>
</comment>
<evidence type="ECO:0000259" key="9">
    <source>
        <dbReference type="Pfam" id="PF21928"/>
    </source>
</evidence>
<dbReference type="InterPro" id="IPR038051">
    <property type="entry name" value="XRCC4-like_N_sf"/>
</dbReference>
<keyword evidence="2" id="KW-0227">DNA damage</keyword>
<protein>
    <recommendedName>
        <fullName evidence="7">Non-homologous end-joining factor 1</fullName>
    </recommendedName>
</protein>
<evidence type="ECO:0000256" key="3">
    <source>
        <dbReference type="ARBA" id="ARBA00023125"/>
    </source>
</evidence>
<dbReference type="Pfam" id="PF21928">
    <property type="entry name" value="XLF_CC"/>
    <property type="match status" value="1"/>
</dbReference>
<proteinExistence type="inferred from homology"/>
<keyword evidence="5" id="KW-0539">Nucleus</keyword>
<keyword evidence="11" id="KW-1185">Reference proteome</keyword>
<dbReference type="AlphaFoldDB" id="A0A643CHC2"/>
<accession>A0A643CHC2</accession>
<dbReference type="CDD" id="cd22285">
    <property type="entry name" value="HD_XLF_N"/>
    <property type="match status" value="1"/>
</dbReference>
<dbReference type="GO" id="GO:0032807">
    <property type="term" value="C:DNA ligase IV complex"/>
    <property type="evidence" value="ECO:0007669"/>
    <property type="project" value="TreeGrafter"/>
</dbReference>
<evidence type="ECO:0000256" key="1">
    <source>
        <dbReference type="ARBA" id="ARBA00004123"/>
    </source>
</evidence>
<dbReference type="EMBL" id="SGJD01001577">
    <property type="protein sequence ID" value="KAB0399308.1"/>
    <property type="molecule type" value="Genomic_DNA"/>
</dbReference>
<dbReference type="PANTHER" id="PTHR32235:SF1">
    <property type="entry name" value="NON-HOMOLOGOUS END-JOINING FACTOR 1"/>
    <property type="match status" value="1"/>
</dbReference>
<organism evidence="10 11">
    <name type="scientific">Balaenoptera physalus</name>
    <name type="common">Fin whale</name>
    <name type="synonym">Balaena physalus</name>
    <dbReference type="NCBI Taxonomy" id="9770"/>
    <lineage>
        <taxon>Eukaryota</taxon>
        <taxon>Metazoa</taxon>
        <taxon>Chordata</taxon>
        <taxon>Craniata</taxon>
        <taxon>Vertebrata</taxon>
        <taxon>Euteleostomi</taxon>
        <taxon>Mammalia</taxon>
        <taxon>Eutheria</taxon>
        <taxon>Laurasiatheria</taxon>
        <taxon>Artiodactyla</taxon>
        <taxon>Whippomorpha</taxon>
        <taxon>Cetacea</taxon>
        <taxon>Mysticeti</taxon>
        <taxon>Balaenopteridae</taxon>
        <taxon>Balaenoptera</taxon>
    </lineage>
</organism>
<dbReference type="Gene3D" id="1.10.287.450">
    <property type="entry name" value="Helix hairpin bin"/>
    <property type="match status" value="1"/>
</dbReference>
<reference evidence="10 11" key="1">
    <citation type="journal article" date="2019" name="PLoS ONE">
        <title>Genomic analyses reveal an absence of contemporary introgressive admixture between fin whales and blue whales, despite known hybrids.</title>
        <authorList>
            <person name="Westbury M.V."/>
            <person name="Petersen B."/>
            <person name="Lorenzen E.D."/>
        </authorList>
    </citation>
    <scope>NUCLEOTIDE SEQUENCE [LARGE SCALE GENOMIC DNA]</scope>
    <source>
        <strain evidence="10">FinWhale-01</strain>
    </source>
</reference>
<feature type="domain" description="XLF-like N-terminal" evidence="8">
    <location>
        <begin position="12"/>
        <end position="124"/>
    </location>
</feature>
<dbReference type="OrthoDB" id="9682085at2759"/>
<evidence type="ECO:0000256" key="4">
    <source>
        <dbReference type="ARBA" id="ARBA00023204"/>
    </source>
</evidence>
<dbReference type="Gene3D" id="2.170.210.10">
    <property type="entry name" value="DNA double-strand break repair and VJ recombination XRCC4, N-terminal"/>
    <property type="match status" value="1"/>
</dbReference>
<dbReference type="Proteomes" id="UP000437017">
    <property type="component" value="Unassembled WGS sequence"/>
</dbReference>
<dbReference type="GO" id="GO:0045027">
    <property type="term" value="F:DNA end binding"/>
    <property type="evidence" value="ECO:0007669"/>
    <property type="project" value="TreeGrafter"/>
</dbReference>
<dbReference type="FunFam" id="2.170.210.10:FF:000001">
    <property type="entry name" value="Non-homologous end-joining factor 1"/>
    <property type="match status" value="1"/>
</dbReference>
<evidence type="ECO:0000313" key="10">
    <source>
        <dbReference type="EMBL" id="KAB0399308.1"/>
    </source>
</evidence>
<feature type="domain" description="XLF-like coiled-coil region" evidence="9">
    <location>
        <begin position="127"/>
        <end position="175"/>
    </location>
</feature>
<dbReference type="InterPro" id="IPR015381">
    <property type="entry name" value="XLF-like_N"/>
</dbReference>
<dbReference type="GO" id="GO:0006303">
    <property type="term" value="P:double-strand break repair via nonhomologous end joining"/>
    <property type="evidence" value="ECO:0007669"/>
    <property type="project" value="TreeGrafter"/>
</dbReference>
<evidence type="ECO:0000259" key="8">
    <source>
        <dbReference type="Pfam" id="PF09302"/>
    </source>
</evidence>
<dbReference type="Pfam" id="PF09302">
    <property type="entry name" value="XLF"/>
    <property type="match status" value="1"/>
</dbReference>
<dbReference type="InterPro" id="IPR053829">
    <property type="entry name" value="XLF-like_CC"/>
</dbReference>
<comment type="subcellular location">
    <subcellularLocation>
        <location evidence="1">Nucleus</location>
    </subcellularLocation>
</comment>